<dbReference type="RefSeq" id="WP_246349647.1">
    <property type="nucleotide sequence ID" value="NZ_JACIEW010000007.1"/>
</dbReference>
<evidence type="ECO:0000313" key="1">
    <source>
        <dbReference type="EMBL" id="MBB4053354.1"/>
    </source>
</evidence>
<dbReference type="EMBL" id="JACIEW010000007">
    <property type="protein sequence ID" value="MBB4053354.1"/>
    <property type="molecule type" value="Genomic_DNA"/>
</dbReference>
<dbReference type="Proteomes" id="UP000547011">
    <property type="component" value="Unassembled WGS sequence"/>
</dbReference>
<dbReference type="AlphaFoldDB" id="A0A7W6ND23"/>
<organism evidence="1 2">
    <name type="scientific">Devosia subaequoris</name>
    <dbReference type="NCBI Taxonomy" id="395930"/>
    <lineage>
        <taxon>Bacteria</taxon>
        <taxon>Pseudomonadati</taxon>
        <taxon>Pseudomonadota</taxon>
        <taxon>Alphaproteobacteria</taxon>
        <taxon>Hyphomicrobiales</taxon>
        <taxon>Devosiaceae</taxon>
        <taxon>Devosia</taxon>
    </lineage>
</organism>
<sequence length="50" mass="5305">MALKIEGVLTGGVASKKTPGGSGRLEALHLALLSSHRLMRVLGRLLARRL</sequence>
<comment type="caution">
    <text evidence="1">The sequence shown here is derived from an EMBL/GenBank/DDBJ whole genome shotgun (WGS) entry which is preliminary data.</text>
</comment>
<gene>
    <name evidence="1" type="ORF">GGR20_003011</name>
</gene>
<keyword evidence="2" id="KW-1185">Reference proteome</keyword>
<protein>
    <submittedName>
        <fullName evidence="1">Uncharacterized protein</fullName>
    </submittedName>
</protein>
<evidence type="ECO:0000313" key="2">
    <source>
        <dbReference type="Proteomes" id="UP000547011"/>
    </source>
</evidence>
<name>A0A7W6ND23_9HYPH</name>
<proteinExistence type="predicted"/>
<accession>A0A7W6ND23</accession>
<reference evidence="1 2" key="1">
    <citation type="submission" date="2020-08" db="EMBL/GenBank/DDBJ databases">
        <title>Genomic Encyclopedia of Type Strains, Phase IV (KMG-IV): sequencing the most valuable type-strain genomes for metagenomic binning, comparative biology and taxonomic classification.</title>
        <authorList>
            <person name="Goeker M."/>
        </authorList>
    </citation>
    <scope>NUCLEOTIDE SEQUENCE [LARGE SCALE GENOMIC DNA]</scope>
    <source>
        <strain evidence="1 2">DSM 23447</strain>
    </source>
</reference>